<keyword evidence="2" id="KW-1185">Reference proteome</keyword>
<dbReference type="AlphaFoldDB" id="A0A9D4RWZ7"/>
<evidence type="ECO:0000313" key="2">
    <source>
        <dbReference type="Proteomes" id="UP000828390"/>
    </source>
</evidence>
<name>A0A9D4RWZ7_DREPO</name>
<feature type="non-terminal residue" evidence="1">
    <location>
        <position position="59"/>
    </location>
</feature>
<comment type="caution">
    <text evidence="1">The sequence shown here is derived from an EMBL/GenBank/DDBJ whole genome shotgun (WGS) entry which is preliminary data.</text>
</comment>
<reference evidence="1" key="1">
    <citation type="journal article" date="2019" name="bioRxiv">
        <title>The Genome of the Zebra Mussel, Dreissena polymorpha: A Resource for Invasive Species Research.</title>
        <authorList>
            <person name="McCartney M.A."/>
            <person name="Auch B."/>
            <person name="Kono T."/>
            <person name="Mallez S."/>
            <person name="Zhang Y."/>
            <person name="Obille A."/>
            <person name="Becker A."/>
            <person name="Abrahante J.E."/>
            <person name="Garbe J."/>
            <person name="Badalamenti J.P."/>
            <person name="Herman A."/>
            <person name="Mangelson H."/>
            <person name="Liachko I."/>
            <person name="Sullivan S."/>
            <person name="Sone E.D."/>
            <person name="Koren S."/>
            <person name="Silverstein K.A.T."/>
            <person name="Beckman K.B."/>
            <person name="Gohl D.M."/>
        </authorList>
    </citation>
    <scope>NUCLEOTIDE SEQUENCE</scope>
    <source>
        <strain evidence="1">Duluth1</strain>
        <tissue evidence="1">Whole animal</tissue>
    </source>
</reference>
<organism evidence="1 2">
    <name type="scientific">Dreissena polymorpha</name>
    <name type="common">Zebra mussel</name>
    <name type="synonym">Mytilus polymorpha</name>
    <dbReference type="NCBI Taxonomy" id="45954"/>
    <lineage>
        <taxon>Eukaryota</taxon>
        <taxon>Metazoa</taxon>
        <taxon>Spiralia</taxon>
        <taxon>Lophotrochozoa</taxon>
        <taxon>Mollusca</taxon>
        <taxon>Bivalvia</taxon>
        <taxon>Autobranchia</taxon>
        <taxon>Heteroconchia</taxon>
        <taxon>Euheterodonta</taxon>
        <taxon>Imparidentia</taxon>
        <taxon>Neoheterodontei</taxon>
        <taxon>Myida</taxon>
        <taxon>Dreissenoidea</taxon>
        <taxon>Dreissenidae</taxon>
        <taxon>Dreissena</taxon>
    </lineage>
</organism>
<gene>
    <name evidence="1" type="ORF">DPMN_008471</name>
</gene>
<dbReference type="Proteomes" id="UP000828390">
    <property type="component" value="Unassembled WGS sequence"/>
</dbReference>
<accession>A0A9D4RWZ7</accession>
<reference evidence="1" key="2">
    <citation type="submission" date="2020-11" db="EMBL/GenBank/DDBJ databases">
        <authorList>
            <person name="McCartney M.A."/>
            <person name="Auch B."/>
            <person name="Kono T."/>
            <person name="Mallez S."/>
            <person name="Becker A."/>
            <person name="Gohl D.M."/>
            <person name="Silverstein K.A.T."/>
            <person name="Koren S."/>
            <person name="Bechman K.B."/>
            <person name="Herman A."/>
            <person name="Abrahante J.E."/>
            <person name="Garbe J."/>
        </authorList>
    </citation>
    <scope>NUCLEOTIDE SEQUENCE</scope>
    <source>
        <strain evidence="1">Duluth1</strain>
        <tissue evidence="1">Whole animal</tissue>
    </source>
</reference>
<proteinExistence type="predicted"/>
<protein>
    <submittedName>
        <fullName evidence="1">Uncharacterized protein</fullName>
    </submittedName>
</protein>
<sequence length="59" mass="6204">MADVKEAKHTGISVVADTPPKTRNIATDLLSAYAISGCNTVDGYFGIGKETFNQMLNAG</sequence>
<dbReference type="EMBL" id="JAIWYP010000001">
    <property type="protein sequence ID" value="KAH3884491.1"/>
    <property type="molecule type" value="Genomic_DNA"/>
</dbReference>
<evidence type="ECO:0000313" key="1">
    <source>
        <dbReference type="EMBL" id="KAH3884491.1"/>
    </source>
</evidence>